<keyword evidence="1" id="KW-0472">Membrane</keyword>
<keyword evidence="1" id="KW-0812">Transmembrane</keyword>
<feature type="transmembrane region" description="Helical" evidence="1">
    <location>
        <begin position="118"/>
        <end position="140"/>
    </location>
</feature>
<dbReference type="Gene3D" id="1.20.5.340">
    <property type="match status" value="1"/>
</dbReference>
<dbReference type="RefSeq" id="WP_153345019.1">
    <property type="nucleotide sequence ID" value="NZ_WIVE01000044.1"/>
</dbReference>
<protein>
    <recommendedName>
        <fullName evidence="4">DUF1640 domain-containing protein</fullName>
    </recommendedName>
</protein>
<organism evidence="2 3">
    <name type="scientific">Roseospira navarrensis</name>
    <dbReference type="NCBI Taxonomy" id="140058"/>
    <lineage>
        <taxon>Bacteria</taxon>
        <taxon>Pseudomonadati</taxon>
        <taxon>Pseudomonadota</taxon>
        <taxon>Alphaproteobacteria</taxon>
        <taxon>Rhodospirillales</taxon>
        <taxon>Rhodospirillaceae</taxon>
        <taxon>Roseospira</taxon>
    </lineage>
</organism>
<keyword evidence="3" id="KW-1185">Reference proteome</keyword>
<name>A0A7X2D5A7_9PROT</name>
<keyword evidence="1" id="KW-1133">Transmembrane helix</keyword>
<reference evidence="2 3" key="1">
    <citation type="submission" date="2019-10" db="EMBL/GenBank/DDBJ databases">
        <title>Draft whole-genome sequence of the purple nonsulfur photosynthetic bacterium Roseospira navarrensis DSM 15114.</title>
        <authorList>
            <person name="Kyndt J.A."/>
            <person name="Meyer T.E."/>
        </authorList>
    </citation>
    <scope>NUCLEOTIDE SEQUENCE [LARGE SCALE GENOMIC DNA]</scope>
    <source>
        <strain evidence="2 3">DSM 15114</strain>
    </source>
</reference>
<sequence>MLEQRVQILEERTGRIESKVDAITVKVELMADQQSELRADMRAMIADLRTEQSAASEGLRADMRALASDFRTDMAAQTEAFRTDMKAMAGNLKSVEVSQADIQGQLARMPSTWTMTTTFMGVSLAFVTLLVAGIALIPVIQGWLS</sequence>
<dbReference type="EMBL" id="WIVE01000044">
    <property type="protein sequence ID" value="MQX37492.1"/>
    <property type="molecule type" value="Genomic_DNA"/>
</dbReference>
<comment type="caution">
    <text evidence="2">The sequence shown here is derived from an EMBL/GenBank/DDBJ whole genome shotgun (WGS) entry which is preliminary data.</text>
</comment>
<proteinExistence type="predicted"/>
<dbReference type="AlphaFoldDB" id="A0A7X2D5A7"/>
<evidence type="ECO:0000256" key="1">
    <source>
        <dbReference type="SAM" id="Phobius"/>
    </source>
</evidence>
<evidence type="ECO:0000313" key="2">
    <source>
        <dbReference type="EMBL" id="MQX37492.1"/>
    </source>
</evidence>
<dbReference type="SUPFAM" id="SSF47162">
    <property type="entry name" value="Apolipoprotein"/>
    <property type="match status" value="1"/>
</dbReference>
<evidence type="ECO:0000313" key="3">
    <source>
        <dbReference type="Proteomes" id="UP000434582"/>
    </source>
</evidence>
<accession>A0A7X2D5A7</accession>
<dbReference type="Proteomes" id="UP000434582">
    <property type="component" value="Unassembled WGS sequence"/>
</dbReference>
<evidence type="ECO:0008006" key="4">
    <source>
        <dbReference type="Google" id="ProtNLM"/>
    </source>
</evidence>
<gene>
    <name evidence="2" type="ORF">GHC57_13280</name>
</gene>